<dbReference type="AlphaFoldDB" id="A0ABD2CCV3"/>
<feature type="region of interest" description="Disordered" evidence="1">
    <location>
        <begin position="21"/>
        <end position="80"/>
    </location>
</feature>
<evidence type="ECO:0000313" key="2">
    <source>
        <dbReference type="EMBL" id="KAL2742589.1"/>
    </source>
</evidence>
<dbReference type="Proteomes" id="UP001607303">
    <property type="component" value="Unassembled WGS sequence"/>
</dbReference>
<evidence type="ECO:0000313" key="3">
    <source>
        <dbReference type="Proteomes" id="UP001607303"/>
    </source>
</evidence>
<accession>A0ABD2CCV3</accession>
<keyword evidence="3" id="KW-1185">Reference proteome</keyword>
<reference evidence="2 3" key="1">
    <citation type="journal article" date="2024" name="Ann. Entomol. Soc. Am.">
        <title>Genomic analyses of the southern and eastern yellowjacket wasps (Hymenoptera: Vespidae) reveal evolutionary signatures of social life.</title>
        <authorList>
            <person name="Catto M.A."/>
            <person name="Caine P.B."/>
            <person name="Orr S.E."/>
            <person name="Hunt B.G."/>
            <person name="Goodisman M.A.D."/>
        </authorList>
    </citation>
    <scope>NUCLEOTIDE SEQUENCE [LARGE SCALE GENOMIC DNA]</scope>
    <source>
        <strain evidence="2">232</strain>
        <tissue evidence="2">Head and thorax</tissue>
    </source>
</reference>
<protein>
    <submittedName>
        <fullName evidence="2">Uncharacterized protein</fullName>
    </submittedName>
</protein>
<evidence type="ECO:0000256" key="1">
    <source>
        <dbReference type="SAM" id="MobiDB-lite"/>
    </source>
</evidence>
<dbReference type="EMBL" id="JAYRBN010000057">
    <property type="protein sequence ID" value="KAL2742589.1"/>
    <property type="molecule type" value="Genomic_DNA"/>
</dbReference>
<gene>
    <name evidence="2" type="ORF">V1477_009190</name>
</gene>
<feature type="compositionally biased region" description="Acidic residues" evidence="1">
    <location>
        <begin position="57"/>
        <end position="80"/>
    </location>
</feature>
<comment type="caution">
    <text evidence="2">The sequence shown here is derived from an EMBL/GenBank/DDBJ whole genome shotgun (WGS) entry which is preliminary data.</text>
</comment>
<feature type="non-terminal residue" evidence="2">
    <location>
        <position position="138"/>
    </location>
</feature>
<feature type="compositionally biased region" description="Gly residues" evidence="1">
    <location>
        <begin position="36"/>
        <end position="54"/>
    </location>
</feature>
<name>A0ABD2CCV3_VESMC</name>
<organism evidence="2 3">
    <name type="scientific">Vespula maculifrons</name>
    <name type="common">Eastern yellow jacket</name>
    <name type="synonym">Wasp</name>
    <dbReference type="NCBI Taxonomy" id="7453"/>
    <lineage>
        <taxon>Eukaryota</taxon>
        <taxon>Metazoa</taxon>
        <taxon>Ecdysozoa</taxon>
        <taxon>Arthropoda</taxon>
        <taxon>Hexapoda</taxon>
        <taxon>Insecta</taxon>
        <taxon>Pterygota</taxon>
        <taxon>Neoptera</taxon>
        <taxon>Endopterygota</taxon>
        <taxon>Hymenoptera</taxon>
        <taxon>Apocrita</taxon>
        <taxon>Aculeata</taxon>
        <taxon>Vespoidea</taxon>
        <taxon>Vespidae</taxon>
        <taxon>Vespinae</taxon>
        <taxon>Vespula</taxon>
    </lineage>
</organism>
<sequence>MQAYRLHEKYNFDRVTLHEVETMSGIGDGDGDGDGDGGGGGGDGGGGGGGGGTAGNENEDEDRDKDEDEDEDEDENEDEISEILTAWTYVVARLNATSYTMLHATVLFNLHRTELVILLCGGRNELQDCRSQRFSGRT</sequence>
<proteinExistence type="predicted"/>